<accession>A0A8S4B0Y7</accession>
<dbReference type="Pfam" id="PF00002">
    <property type="entry name" value="7tm_2"/>
    <property type="match status" value="1"/>
</dbReference>
<dbReference type="GO" id="GO:0004930">
    <property type="term" value="F:G protein-coupled receptor activity"/>
    <property type="evidence" value="ECO:0007669"/>
    <property type="project" value="InterPro"/>
</dbReference>
<evidence type="ECO:0000313" key="7">
    <source>
        <dbReference type="Proteomes" id="UP000677803"/>
    </source>
</evidence>
<keyword evidence="2 5" id="KW-0812">Transmembrane</keyword>
<comment type="subcellular location">
    <subcellularLocation>
        <location evidence="1">Membrane</location>
        <topology evidence="1">Multi-pass membrane protein</topology>
    </subcellularLocation>
</comment>
<dbReference type="EMBL" id="CAJRST010012224">
    <property type="protein sequence ID" value="CAG5927859.1"/>
    <property type="molecule type" value="Genomic_DNA"/>
</dbReference>
<keyword evidence="3 5" id="KW-1133">Transmembrane helix</keyword>
<proteinExistence type="predicted"/>
<name>A0A8S4B0Y7_9TELE</name>
<feature type="transmembrane region" description="Helical" evidence="5">
    <location>
        <begin position="581"/>
        <end position="604"/>
    </location>
</feature>
<dbReference type="InterPro" id="IPR051587">
    <property type="entry name" value="Adhesion_GPCR"/>
</dbReference>
<evidence type="ECO:0000256" key="5">
    <source>
        <dbReference type="SAM" id="Phobius"/>
    </source>
</evidence>
<evidence type="ECO:0000256" key="4">
    <source>
        <dbReference type="ARBA" id="ARBA00023136"/>
    </source>
</evidence>
<reference evidence="6" key="1">
    <citation type="submission" date="2021-05" db="EMBL/GenBank/DDBJ databases">
        <authorList>
            <person name="Tigano A."/>
        </authorList>
    </citation>
    <scope>NUCLEOTIDE SEQUENCE</scope>
</reference>
<dbReference type="AlphaFoldDB" id="A0A8S4B0Y7"/>
<dbReference type="Gene3D" id="4.10.1240.10">
    <property type="entry name" value="GPCR, family 2, extracellular hormone receptor domain"/>
    <property type="match status" value="1"/>
</dbReference>
<dbReference type="PANTHER" id="PTHR45813">
    <property type="entry name" value="IG-LIKE DOMAIN-CONTAINING PROTEIN"/>
    <property type="match status" value="1"/>
</dbReference>
<dbReference type="Proteomes" id="UP000677803">
    <property type="component" value="Unassembled WGS sequence"/>
</dbReference>
<evidence type="ECO:0000313" key="6">
    <source>
        <dbReference type="EMBL" id="CAG5927859.1"/>
    </source>
</evidence>
<gene>
    <name evidence="6" type="ORF">MMEN_LOCUS11543</name>
</gene>
<evidence type="ECO:0000256" key="2">
    <source>
        <dbReference type="ARBA" id="ARBA00022692"/>
    </source>
</evidence>
<dbReference type="PANTHER" id="PTHR45813:SF2">
    <property type="entry name" value="ADHESION G-PROTEIN COUPLED RECEPTOR F3"/>
    <property type="match status" value="1"/>
</dbReference>
<dbReference type="InterPro" id="IPR000832">
    <property type="entry name" value="GPCR_2_secretin-like"/>
</dbReference>
<keyword evidence="7" id="KW-1185">Reference proteome</keyword>
<evidence type="ECO:0000256" key="3">
    <source>
        <dbReference type="ARBA" id="ARBA00022989"/>
    </source>
</evidence>
<evidence type="ECO:0000256" key="1">
    <source>
        <dbReference type="ARBA" id="ARBA00004141"/>
    </source>
</evidence>
<keyword evidence="4 5" id="KW-0472">Membrane</keyword>
<dbReference type="Gene3D" id="1.20.1070.10">
    <property type="entry name" value="Rhodopsin 7-helix transmembrane proteins"/>
    <property type="match status" value="1"/>
</dbReference>
<dbReference type="GO" id="GO:0016020">
    <property type="term" value="C:membrane"/>
    <property type="evidence" value="ECO:0007669"/>
    <property type="project" value="UniProtKB-SubCell"/>
</dbReference>
<dbReference type="InterPro" id="IPR036445">
    <property type="entry name" value="GPCR_2_extracell_dom_sf"/>
</dbReference>
<protein>
    <submittedName>
        <fullName evidence="6">(Atlantic silverside) hypothetical protein</fullName>
    </submittedName>
</protein>
<organism evidence="6 7">
    <name type="scientific">Menidia menidia</name>
    <name type="common">Atlantic silverside</name>
    <dbReference type="NCBI Taxonomy" id="238744"/>
    <lineage>
        <taxon>Eukaryota</taxon>
        <taxon>Metazoa</taxon>
        <taxon>Chordata</taxon>
        <taxon>Craniata</taxon>
        <taxon>Vertebrata</taxon>
        <taxon>Euteleostomi</taxon>
        <taxon>Actinopterygii</taxon>
        <taxon>Neopterygii</taxon>
        <taxon>Teleostei</taxon>
        <taxon>Neoteleostei</taxon>
        <taxon>Acanthomorphata</taxon>
        <taxon>Ovalentaria</taxon>
        <taxon>Atherinomorphae</taxon>
        <taxon>Atheriniformes</taxon>
        <taxon>Atherinopsidae</taxon>
        <taxon>Menidiinae</taxon>
        <taxon>Menidia</taxon>
    </lineage>
</organism>
<comment type="caution">
    <text evidence="6">The sequence shown here is derived from an EMBL/GenBank/DDBJ whole genome shotgun (WGS) entry which is preliminary data.</text>
</comment>
<dbReference type="GO" id="GO:0007189">
    <property type="term" value="P:adenylate cyclase-activating G protein-coupled receptor signaling pathway"/>
    <property type="evidence" value="ECO:0007669"/>
    <property type="project" value="TreeGrafter"/>
</dbReference>
<dbReference type="OrthoDB" id="10040049at2759"/>
<sequence length="674" mass="75083">MGYFEDIYIAELMVESNVTLEAQDILSSWNSSLNLEVKDTNGEVHKVTILSRELVAECLIIGQDYNCNCSAGYHWSNEVCYTYGCCDDNACTKNVSFMTPICVQKSKVTINGSTEGPSDCKNKLEEEFPALNSLKDMRVIQRLSTSGNKICDFEANVYVKINTSKLNEILEGLKTSLSAVIFVDTQGMVTIQPLSKRVKYLSTLTLKCTFEEATDRAGWNLSRQFERFELNSGSLVTLNYNCPTEEYKSCVEVKIVNVTGIWSGTYECGFTTGSIRHTARVKMDVSPLPDTITMTTKPLTIDCTEKKPHEIKAITKIPANTETYRYWWSFNGNNITEITEATGEEPLTVSFNITCKTEDTEAVVFITFMNDINQTKRERLEIPMIRVGDKTCDGETLNGIRWPKTPVGSTVINKTCPEGRVGYRSRYCDNGPKWADVYPECVSLELNKVSQAAEKFSTGLGATDEVAKDIFEGIKNSSQSSSDSNEDVADIIASINIVDTMAKASQQISLQEDVFPELVDAASTMLNSNWSGVNESTLYQMSSTYLKSVEHLVKNINVNTSNGFNIPDSSKANDKETAKSILKVVVFLTPLFGVTWALGFFVFILEGGTLHTVVSYMFDILNSFQGLFIFLTGCFAEQKVREELFRIIKAKSGHHDSMKKLSSTATNTSYTKDK</sequence>